<dbReference type="GO" id="GO:0006508">
    <property type="term" value="P:proteolysis"/>
    <property type="evidence" value="ECO:0007669"/>
    <property type="project" value="UniProtKB-KW"/>
</dbReference>
<organism evidence="17 18">
    <name type="scientific">Purpureocillium takamizusanense</name>
    <dbReference type="NCBI Taxonomy" id="2060973"/>
    <lineage>
        <taxon>Eukaryota</taxon>
        <taxon>Fungi</taxon>
        <taxon>Dikarya</taxon>
        <taxon>Ascomycota</taxon>
        <taxon>Pezizomycotina</taxon>
        <taxon>Sordariomycetes</taxon>
        <taxon>Hypocreomycetidae</taxon>
        <taxon>Hypocreales</taxon>
        <taxon>Ophiocordycipitaceae</taxon>
        <taxon>Purpureocillium</taxon>
    </lineage>
</organism>
<comment type="similarity">
    <text evidence="3 15">Belongs to the peptidase M35 family.</text>
</comment>
<dbReference type="Gene3D" id="3.40.390.10">
    <property type="entry name" value="Collagenase (Catalytic Domain)"/>
    <property type="match status" value="1"/>
</dbReference>
<evidence type="ECO:0000256" key="15">
    <source>
        <dbReference type="RuleBase" id="RU361126"/>
    </source>
</evidence>
<evidence type="ECO:0000256" key="1">
    <source>
        <dbReference type="ARBA" id="ARBA00001187"/>
    </source>
</evidence>
<evidence type="ECO:0000256" key="10">
    <source>
        <dbReference type="ARBA" id="ARBA00022833"/>
    </source>
</evidence>
<dbReference type="KEGG" id="ptkz:JDV02_005545"/>
<feature type="signal peptide" evidence="15">
    <location>
        <begin position="1"/>
        <end position="16"/>
    </location>
</feature>
<dbReference type="PRINTS" id="PR00768">
    <property type="entry name" value="DEUTEROLYSIN"/>
</dbReference>
<feature type="active site" evidence="13">
    <location>
        <position position="304"/>
    </location>
</feature>
<keyword evidence="7 14" id="KW-0479">Metal-binding</keyword>
<proteinExistence type="inferred from homology"/>
<keyword evidence="10 14" id="KW-0862">Zinc</keyword>
<name>A0A9Q8QEJ6_9HYPO</name>
<comment type="function">
    <text evidence="15">Secreted metalloproteinase that allows assimilation of proteinaceous substrates. Shows high activities on basic nuclear substrates such as histone and protamine.</text>
</comment>
<evidence type="ECO:0000313" key="18">
    <source>
        <dbReference type="Proteomes" id="UP000829364"/>
    </source>
</evidence>
<dbReference type="AlphaFoldDB" id="A0A9Q8QEJ6"/>
<keyword evidence="18" id="KW-1185">Reference proteome</keyword>
<dbReference type="EC" id="3.4.24.39" evidence="15"/>
<evidence type="ECO:0000256" key="4">
    <source>
        <dbReference type="ARBA" id="ARBA00022525"/>
    </source>
</evidence>
<evidence type="ECO:0000256" key="3">
    <source>
        <dbReference type="ARBA" id="ARBA00010279"/>
    </source>
</evidence>
<dbReference type="GeneID" id="72067494"/>
<feature type="binding site" evidence="14">
    <location>
        <position position="307"/>
    </location>
    <ligand>
        <name>Zn(2+)</name>
        <dbReference type="ChEBI" id="CHEBI:29105"/>
        <note>catalytic</note>
    </ligand>
</feature>
<dbReference type="GO" id="GO:0046872">
    <property type="term" value="F:metal ion binding"/>
    <property type="evidence" value="ECO:0007669"/>
    <property type="project" value="UniProtKB-KW"/>
</dbReference>
<keyword evidence="6 15" id="KW-0165">Cleavage on pair of basic residues</keyword>
<evidence type="ECO:0000256" key="5">
    <source>
        <dbReference type="ARBA" id="ARBA00022670"/>
    </source>
</evidence>
<keyword evidence="8 15" id="KW-0732">Signal</keyword>
<keyword evidence="12" id="KW-0865">Zymogen</keyword>
<dbReference type="InterPro" id="IPR024079">
    <property type="entry name" value="MetalloPept_cat_dom_sf"/>
</dbReference>
<feature type="binding site" evidence="14">
    <location>
        <position position="316"/>
    </location>
    <ligand>
        <name>Zn(2+)</name>
        <dbReference type="ChEBI" id="CHEBI:29105"/>
        <note>catalytic</note>
    </ligand>
</feature>
<dbReference type="Gene3D" id="2.60.40.2970">
    <property type="match status" value="1"/>
</dbReference>
<protein>
    <recommendedName>
        <fullName evidence="15">Neutral protease 2</fullName>
        <ecNumber evidence="15">3.4.24.39</ecNumber>
    </recommendedName>
    <alternativeName>
        <fullName evidence="15">Deuterolysin</fullName>
    </alternativeName>
</protein>
<evidence type="ECO:0000256" key="6">
    <source>
        <dbReference type="ARBA" id="ARBA00022685"/>
    </source>
</evidence>
<dbReference type="EMBL" id="CP086357">
    <property type="protein sequence ID" value="UNI19359.1"/>
    <property type="molecule type" value="Genomic_DNA"/>
</dbReference>
<gene>
    <name evidence="17" type="ORF">JDV02_005545</name>
</gene>
<keyword evidence="9 15" id="KW-0378">Hydrolase</keyword>
<evidence type="ECO:0000256" key="11">
    <source>
        <dbReference type="ARBA" id="ARBA00023049"/>
    </source>
</evidence>
<keyword evidence="4 15" id="KW-0964">Secreted</keyword>
<keyword evidence="5 15" id="KW-0645">Protease</keyword>
<dbReference type="OrthoDB" id="412874at2759"/>
<evidence type="ECO:0000256" key="13">
    <source>
        <dbReference type="PIRSR" id="PIRSR601384-1"/>
    </source>
</evidence>
<dbReference type="SUPFAM" id="SSF55486">
    <property type="entry name" value="Metalloproteases ('zincins'), catalytic domain"/>
    <property type="match status" value="1"/>
</dbReference>
<feature type="chain" id="PRO_5040528667" description="Neutral protease 2" evidence="15">
    <location>
        <begin position="17"/>
        <end position="350"/>
    </location>
</feature>
<accession>A0A9Q8QEJ6</accession>
<evidence type="ECO:0000256" key="7">
    <source>
        <dbReference type="ARBA" id="ARBA00022723"/>
    </source>
</evidence>
<dbReference type="RefSeq" id="XP_047842840.1">
    <property type="nucleotide sequence ID" value="XM_047986856.1"/>
</dbReference>
<dbReference type="InterPro" id="IPR001384">
    <property type="entry name" value="Peptidase_M35"/>
</dbReference>
<comment type="cofactor">
    <cofactor evidence="14 15">
        <name>Zn(2+)</name>
        <dbReference type="ChEBI" id="CHEBI:29105"/>
    </cofactor>
    <text evidence="14 15">Binds 1 zinc ion per subunit.</text>
</comment>
<dbReference type="PANTHER" id="PTHR37016">
    <property type="match status" value="1"/>
</dbReference>
<evidence type="ECO:0000256" key="2">
    <source>
        <dbReference type="ARBA" id="ARBA00004613"/>
    </source>
</evidence>
<sequence>MKFLAGLAALVSVAAAAPSAPTPLDVKLEMTGNTLVKATITNHGKNNLRIFKAGTILDKSAIKKVQITGEGKGVAFHGMRQRISTRNIKDGAFESIPASQSISVTFDVGHVHDLSAGGKYNLLARGILQFAHEGDNKLVGSVPFHSNELEAIVDGAKAASVLDAFVQKKAKRAELQSDCTGDRLAVTQLALENCVQLAEAAAEVARSGDAGKVEEYFKSSDDEVRDIVADVFTKVADECGSTDSGVSQYYCTDVDDGCSEGILAYTVTSGDRSYQAYCDLYFDTLVDLSSTCHDQDKATTTLHETTHVSRVKGTDDLGYGYDTIMQLSTEDALNNADTYTLFANAIYSEC</sequence>
<dbReference type="InterPro" id="IPR029463">
    <property type="entry name" value="Lys_MEP"/>
</dbReference>
<dbReference type="Pfam" id="PF02102">
    <property type="entry name" value="Peptidase_M35"/>
    <property type="match status" value="1"/>
</dbReference>
<reference evidence="17" key="1">
    <citation type="submission" date="2021-11" db="EMBL/GenBank/DDBJ databases">
        <title>Purpureocillium_takamizusanense_genome.</title>
        <authorList>
            <person name="Nguyen N.-H."/>
        </authorList>
    </citation>
    <scope>NUCLEOTIDE SEQUENCE</scope>
    <source>
        <strain evidence="17">PT3</strain>
    </source>
</reference>
<dbReference type="SMART" id="SM01351">
    <property type="entry name" value="Aspzincin_M35"/>
    <property type="match status" value="1"/>
</dbReference>
<dbReference type="Proteomes" id="UP000829364">
    <property type="component" value="Chromosome 4"/>
</dbReference>
<comment type="catalytic activity">
    <reaction evidence="1 15">
        <text>Preferential cleavage of bonds with hydrophobic residues in P1'. Also 3-Asn-|-Gln-4 and 8-Gly-|-Ser-9 bonds in insulin B chain.</text>
        <dbReference type="EC" id="3.4.24.39"/>
    </reaction>
</comment>
<comment type="subcellular location">
    <subcellularLocation>
        <location evidence="2 15">Secreted</location>
    </subcellularLocation>
</comment>
<dbReference type="PANTHER" id="PTHR37016:SF2">
    <property type="entry name" value="NEUTRAL PROTEASE 2 HOMOLOG SNOG_02177"/>
    <property type="match status" value="1"/>
</dbReference>
<evidence type="ECO:0000259" key="16">
    <source>
        <dbReference type="SMART" id="SM01351"/>
    </source>
</evidence>
<evidence type="ECO:0000313" key="17">
    <source>
        <dbReference type="EMBL" id="UNI19359.1"/>
    </source>
</evidence>
<evidence type="ECO:0000256" key="8">
    <source>
        <dbReference type="ARBA" id="ARBA00022729"/>
    </source>
</evidence>
<dbReference type="CDD" id="cd11008">
    <property type="entry name" value="M35_deuterolysin_like"/>
    <property type="match status" value="1"/>
</dbReference>
<evidence type="ECO:0000256" key="14">
    <source>
        <dbReference type="PIRSR" id="PIRSR601384-2"/>
    </source>
</evidence>
<keyword evidence="11 15" id="KW-0482">Metalloprotease</keyword>
<evidence type="ECO:0000256" key="9">
    <source>
        <dbReference type="ARBA" id="ARBA00022801"/>
    </source>
</evidence>
<feature type="domain" description="Lysine-specific metallo-endopeptidase" evidence="16">
    <location>
        <begin position="202"/>
        <end position="344"/>
    </location>
</feature>
<dbReference type="InterPro" id="IPR050414">
    <property type="entry name" value="Fungal_M35_metalloproteases"/>
</dbReference>
<dbReference type="GO" id="GO:0004222">
    <property type="term" value="F:metalloendopeptidase activity"/>
    <property type="evidence" value="ECO:0007669"/>
    <property type="project" value="InterPro"/>
</dbReference>
<evidence type="ECO:0000256" key="12">
    <source>
        <dbReference type="ARBA" id="ARBA00023145"/>
    </source>
</evidence>
<dbReference type="GO" id="GO:0005576">
    <property type="term" value="C:extracellular region"/>
    <property type="evidence" value="ECO:0007669"/>
    <property type="project" value="UniProtKB-SubCell"/>
</dbReference>
<feature type="binding site" evidence="14">
    <location>
        <position position="303"/>
    </location>
    <ligand>
        <name>Zn(2+)</name>
        <dbReference type="ChEBI" id="CHEBI:29105"/>
        <note>catalytic</note>
    </ligand>
</feature>